<dbReference type="PANTHER" id="PTHR46112">
    <property type="entry name" value="AMINOPEPTIDASE"/>
    <property type="match status" value="1"/>
</dbReference>
<dbReference type="PANTHER" id="PTHR46112:SF2">
    <property type="entry name" value="XAA-PRO AMINOPEPTIDASE P-RELATED"/>
    <property type="match status" value="1"/>
</dbReference>
<evidence type="ECO:0000256" key="1">
    <source>
        <dbReference type="SAM" id="Coils"/>
    </source>
</evidence>
<gene>
    <name evidence="4" type="ORF">ACFSQT_02575</name>
</gene>
<dbReference type="InterPro" id="IPR000994">
    <property type="entry name" value="Pept_M24"/>
</dbReference>
<dbReference type="InterPro" id="IPR000587">
    <property type="entry name" value="Creatinase_N"/>
</dbReference>
<dbReference type="InterPro" id="IPR029149">
    <property type="entry name" value="Creatin/AminoP/Spt16_N"/>
</dbReference>
<evidence type="ECO:0000259" key="2">
    <source>
        <dbReference type="Pfam" id="PF00557"/>
    </source>
</evidence>
<dbReference type="CDD" id="cd01066">
    <property type="entry name" value="APP_MetAP"/>
    <property type="match status" value="1"/>
</dbReference>
<keyword evidence="1" id="KW-0175">Coiled coil</keyword>
<feature type="domain" description="Peptidase M24" evidence="2">
    <location>
        <begin position="167"/>
        <end position="376"/>
    </location>
</feature>
<dbReference type="Pfam" id="PF00557">
    <property type="entry name" value="Peptidase_M24"/>
    <property type="match status" value="1"/>
</dbReference>
<keyword evidence="5" id="KW-1185">Reference proteome</keyword>
<protein>
    <submittedName>
        <fullName evidence="4">M24 family metallopeptidase</fullName>
    </submittedName>
</protein>
<dbReference type="EMBL" id="JBHUGY010000003">
    <property type="protein sequence ID" value="MFD2052055.1"/>
    <property type="molecule type" value="Genomic_DNA"/>
</dbReference>
<evidence type="ECO:0000313" key="4">
    <source>
        <dbReference type="EMBL" id="MFD2052055.1"/>
    </source>
</evidence>
<dbReference type="RefSeq" id="WP_379016887.1">
    <property type="nucleotide sequence ID" value="NZ_JBHUGY010000003.1"/>
</dbReference>
<name>A0ABW4W5Y5_9HYPH</name>
<organism evidence="4 5">
    <name type="scientific">Mesorhizobium calcicola</name>
    <dbReference type="NCBI Taxonomy" id="1300310"/>
    <lineage>
        <taxon>Bacteria</taxon>
        <taxon>Pseudomonadati</taxon>
        <taxon>Pseudomonadota</taxon>
        <taxon>Alphaproteobacteria</taxon>
        <taxon>Hyphomicrobiales</taxon>
        <taxon>Phyllobacteriaceae</taxon>
        <taxon>Mesorhizobium</taxon>
    </lineage>
</organism>
<dbReference type="SUPFAM" id="SSF53092">
    <property type="entry name" value="Creatinase/prolidase N-terminal domain"/>
    <property type="match status" value="1"/>
</dbReference>
<sequence>MSAESLRFELAEYRDRLGKARQAMEQAGLDLLVVTDPSNMNWLTGYDGWSFYVPQCVVVSKNNDPLWFGRGIDANGCRRTAFLSEDRIKTYPDHYVQNDAIHPMEVLAEIITVEGYASATIGLEKDNYFCTARAFEALSASLPNAKFKNAYRLINWQRIIKSPREIEYMRGAGKIVGAMYERITEVLRPGVKQSDIVASIYDAATRGVDGFWGDYPAAVPMIGAGADAAAPHLTWSDKLVRANESIFFELAGVHKRYHSPLSRTYFLGQPSQQILDAEKGVLEGMEAGLEMAVAGNTCEDISNAYTSVLANYGIVKTSRSGYSIGLAYPPDWGEHSASFREGDQTELRPGMTFHFMTGIWNDDYGIEITESILITEGNAEFLADVPRKLFVID</sequence>
<proteinExistence type="predicted"/>
<dbReference type="Gene3D" id="3.40.350.10">
    <property type="entry name" value="Creatinase/prolidase N-terminal domain"/>
    <property type="match status" value="1"/>
</dbReference>
<evidence type="ECO:0000313" key="5">
    <source>
        <dbReference type="Proteomes" id="UP001597349"/>
    </source>
</evidence>
<evidence type="ECO:0000259" key="3">
    <source>
        <dbReference type="Pfam" id="PF01321"/>
    </source>
</evidence>
<reference evidence="5" key="1">
    <citation type="journal article" date="2019" name="Int. J. Syst. Evol. Microbiol.">
        <title>The Global Catalogue of Microorganisms (GCM) 10K type strain sequencing project: providing services to taxonomists for standard genome sequencing and annotation.</title>
        <authorList>
            <consortium name="The Broad Institute Genomics Platform"/>
            <consortium name="The Broad Institute Genome Sequencing Center for Infectious Disease"/>
            <person name="Wu L."/>
            <person name="Ma J."/>
        </authorList>
    </citation>
    <scope>NUCLEOTIDE SEQUENCE [LARGE SCALE GENOMIC DNA]</scope>
    <source>
        <strain evidence="5">CGMCC 1.16226</strain>
    </source>
</reference>
<dbReference type="InterPro" id="IPR050659">
    <property type="entry name" value="Peptidase_M24B"/>
</dbReference>
<dbReference type="Pfam" id="PF01321">
    <property type="entry name" value="Creatinase_N"/>
    <property type="match status" value="1"/>
</dbReference>
<dbReference type="InterPro" id="IPR036005">
    <property type="entry name" value="Creatinase/aminopeptidase-like"/>
</dbReference>
<comment type="caution">
    <text evidence="4">The sequence shown here is derived from an EMBL/GenBank/DDBJ whole genome shotgun (WGS) entry which is preliminary data.</text>
</comment>
<dbReference type="Proteomes" id="UP001597349">
    <property type="component" value="Unassembled WGS sequence"/>
</dbReference>
<feature type="domain" description="Creatinase N-terminal" evidence="3">
    <location>
        <begin position="16"/>
        <end position="160"/>
    </location>
</feature>
<dbReference type="SUPFAM" id="SSF55920">
    <property type="entry name" value="Creatinase/aminopeptidase"/>
    <property type="match status" value="1"/>
</dbReference>
<dbReference type="Gene3D" id="3.90.230.10">
    <property type="entry name" value="Creatinase/methionine aminopeptidase superfamily"/>
    <property type="match status" value="1"/>
</dbReference>
<feature type="coiled-coil region" evidence="1">
    <location>
        <begin position="3"/>
        <end position="30"/>
    </location>
</feature>
<accession>A0ABW4W5Y5</accession>